<keyword evidence="10 12" id="KW-0675">Receptor</keyword>
<reference evidence="15" key="2">
    <citation type="submission" date="2025-08" db="UniProtKB">
        <authorList>
            <consortium name="Ensembl"/>
        </authorList>
    </citation>
    <scope>IDENTIFICATION</scope>
</reference>
<dbReference type="InterPro" id="IPR017452">
    <property type="entry name" value="GPCR_Rhodpsn_7TM"/>
</dbReference>
<evidence type="ECO:0000256" key="12">
    <source>
        <dbReference type="RuleBase" id="RU000688"/>
    </source>
</evidence>
<evidence type="ECO:0000313" key="16">
    <source>
        <dbReference type="Proteomes" id="UP000694387"/>
    </source>
</evidence>
<keyword evidence="11 12" id="KW-0807">Transducer</keyword>
<evidence type="ECO:0000256" key="1">
    <source>
        <dbReference type="ARBA" id="ARBA00003929"/>
    </source>
</evidence>
<dbReference type="PROSITE" id="PS50262">
    <property type="entry name" value="G_PROTEIN_RECEP_F1_2"/>
    <property type="match status" value="1"/>
</dbReference>
<accession>A0A8C4KWC1</accession>
<protein>
    <recommendedName>
        <fullName evidence="13">Olfactory receptor</fullName>
    </recommendedName>
</protein>
<dbReference type="FunFam" id="1.20.1070.10:FF:000001">
    <property type="entry name" value="Olfactory receptor"/>
    <property type="match status" value="1"/>
</dbReference>
<dbReference type="PANTHER" id="PTHR26453">
    <property type="entry name" value="OLFACTORY RECEPTOR"/>
    <property type="match status" value="1"/>
</dbReference>
<proteinExistence type="inferred from homology"/>
<dbReference type="Ensembl" id="ENSEAST00005000125.2">
    <property type="protein sequence ID" value="ENSEASP00005000071.2"/>
    <property type="gene ID" value="ENSEASG00005000073.2"/>
</dbReference>
<keyword evidence="4 13" id="KW-0716">Sensory transduction</keyword>
<reference evidence="15 16" key="1">
    <citation type="journal article" date="2020" name="Nat. Commun.">
        <title>Donkey genomes provide new insights into domestication and selection for coat color.</title>
        <authorList>
            <person name="Wang"/>
            <person name="C."/>
            <person name="Li"/>
            <person name="H."/>
            <person name="Guo"/>
            <person name="Y."/>
            <person name="Huang"/>
            <person name="J."/>
            <person name="Sun"/>
            <person name="Y."/>
            <person name="Min"/>
            <person name="J."/>
            <person name="Wang"/>
            <person name="J."/>
            <person name="Fang"/>
            <person name="X."/>
            <person name="Zhao"/>
            <person name="Z."/>
            <person name="Wang"/>
            <person name="S."/>
            <person name="Zhang"/>
            <person name="Y."/>
            <person name="Liu"/>
            <person name="Q."/>
            <person name="Jiang"/>
            <person name="Q."/>
            <person name="Wang"/>
            <person name="X."/>
            <person name="Guo"/>
            <person name="Y."/>
            <person name="Yang"/>
            <person name="C."/>
            <person name="Wang"/>
            <person name="Y."/>
            <person name="Tian"/>
            <person name="F."/>
            <person name="Zhuang"/>
            <person name="G."/>
            <person name="Fan"/>
            <person name="Y."/>
            <person name="Gao"/>
            <person name="Q."/>
            <person name="Li"/>
            <person name="Y."/>
            <person name="Ju"/>
            <person name="Z."/>
            <person name="Li"/>
            <person name="J."/>
            <person name="Li"/>
            <person name="R."/>
            <person name="Hou"/>
            <person name="M."/>
            <person name="Yang"/>
            <person name="G."/>
            <person name="Liu"/>
            <person name="G."/>
            <person name="Liu"/>
            <person name="W."/>
            <person name="Guo"/>
            <person name="J."/>
            <person name="Pan"/>
            <person name="S."/>
            <person name="Fan"/>
            <person name="G."/>
            <person name="Zhang"/>
            <person name="W."/>
            <person name="Zhang"/>
            <person name="R."/>
            <person name="Yu"/>
            <person name="J."/>
            <person name="Zhang"/>
            <person name="X."/>
            <person name="Yin"/>
            <person name="Q."/>
            <person name="Ji"/>
            <person name="C."/>
            <person name="Jin"/>
            <person name="Y."/>
            <person name="Yue"/>
            <person name="G."/>
            <person name="Liu"/>
            <person name="M."/>
            <person name="Xu"/>
            <person name="J."/>
            <person name="Liu"/>
            <person name="S."/>
            <person name="Jordana"/>
            <person name="J."/>
            <person name="Noce"/>
            <person name="A."/>
            <person name="Amills"/>
            <person name="M."/>
            <person name="Wu"/>
            <person name="D.D."/>
            <person name="Li"/>
            <person name="S."/>
            <person name="Zhou"/>
            <person name="X. and Zhong"/>
            <person name="J."/>
        </authorList>
    </citation>
    <scope>NUCLEOTIDE SEQUENCE [LARGE SCALE GENOMIC DNA]</scope>
</reference>
<evidence type="ECO:0000256" key="13">
    <source>
        <dbReference type="RuleBase" id="RU363047"/>
    </source>
</evidence>
<evidence type="ECO:0000259" key="14">
    <source>
        <dbReference type="PROSITE" id="PS50262"/>
    </source>
</evidence>
<evidence type="ECO:0000256" key="11">
    <source>
        <dbReference type="ARBA" id="ARBA00023224"/>
    </source>
</evidence>
<dbReference type="GO" id="GO:0004930">
    <property type="term" value="F:G protein-coupled receptor activity"/>
    <property type="evidence" value="ECO:0007669"/>
    <property type="project" value="UniProtKB-KW"/>
</dbReference>
<comment type="similarity">
    <text evidence="12">Belongs to the G-protein coupled receptor 1 family.</text>
</comment>
<comment type="subcellular location">
    <subcellularLocation>
        <location evidence="2 13">Cell membrane</location>
        <topology evidence="2 13">Multi-pass membrane protein</topology>
    </subcellularLocation>
</comment>
<keyword evidence="3 13" id="KW-1003">Cell membrane</keyword>
<comment type="function">
    <text evidence="1">Putative odorant or sperm cell receptor.</text>
</comment>
<keyword evidence="9 13" id="KW-0472">Membrane</keyword>
<dbReference type="Proteomes" id="UP000694387">
    <property type="component" value="Chromosome 10"/>
</dbReference>
<keyword evidence="7 13" id="KW-1133">Transmembrane helix</keyword>
<dbReference type="GO" id="GO:0004984">
    <property type="term" value="F:olfactory receptor activity"/>
    <property type="evidence" value="ECO:0007669"/>
    <property type="project" value="InterPro"/>
</dbReference>
<evidence type="ECO:0000256" key="3">
    <source>
        <dbReference type="ARBA" id="ARBA00022475"/>
    </source>
</evidence>
<feature type="transmembrane region" description="Helical" evidence="13">
    <location>
        <begin position="140"/>
        <end position="159"/>
    </location>
</feature>
<dbReference type="Gene3D" id="1.20.1070.10">
    <property type="entry name" value="Rhodopsin 7-helix transmembrane proteins"/>
    <property type="match status" value="1"/>
</dbReference>
<dbReference type="InterPro" id="IPR000725">
    <property type="entry name" value="Olfact_rcpt"/>
</dbReference>
<evidence type="ECO:0000313" key="15">
    <source>
        <dbReference type="Ensembl" id="ENSEASP00005000071.2"/>
    </source>
</evidence>
<sequence>MEPVNRTEVSEFFLKGFSGYPALERLLFPLCSVVYLVTLLGNTAILVVSVLDSHLHTPMYFFLGNLSILDIWYTSTFVPLMLVHLLSARKTISFLGCTIQMCLSLSTGSTECLLLAIMAYDRYLAICWPLRHPVIMSHQLCLLLAGAAWRGAGSAVSLLQATLPWSLPFCGRNILNHFFCEVLVVLKLACGDISLNVLLLMVATAILMLAPLLLTCLSHISILAAILRVPSAAGQRRAFSTCSAHLTVVVVFYRTTSFTYFEPKAKDPYSDKIIPLLHGLMTRSLNPITYSLRKAEVRTAATALPGRDPLSTPSVFSFLHFVGAFHPVPIPSCFACVVFHHNVSSLRAGFKQLWLISAAPTDLSL</sequence>
<keyword evidence="6 13" id="KW-0552">Olfaction</keyword>
<keyword evidence="8 12" id="KW-0297">G-protein coupled receptor</keyword>
<reference evidence="15" key="3">
    <citation type="submission" date="2025-09" db="UniProtKB">
        <authorList>
            <consortium name="Ensembl"/>
        </authorList>
    </citation>
    <scope>IDENTIFICATION</scope>
</reference>
<evidence type="ECO:0000256" key="4">
    <source>
        <dbReference type="ARBA" id="ARBA00022606"/>
    </source>
</evidence>
<dbReference type="PROSITE" id="PS00237">
    <property type="entry name" value="G_PROTEIN_RECEP_F1_1"/>
    <property type="match status" value="1"/>
</dbReference>
<feature type="transmembrane region" description="Helical" evidence="13">
    <location>
        <begin position="26"/>
        <end position="48"/>
    </location>
</feature>
<evidence type="ECO:0000256" key="10">
    <source>
        <dbReference type="ARBA" id="ARBA00023170"/>
    </source>
</evidence>
<gene>
    <name evidence="15" type="primary">OR13J1</name>
</gene>
<evidence type="ECO:0000256" key="5">
    <source>
        <dbReference type="ARBA" id="ARBA00022692"/>
    </source>
</evidence>
<feature type="transmembrane region" description="Helical" evidence="13">
    <location>
        <begin position="92"/>
        <end position="120"/>
    </location>
</feature>
<feature type="transmembrane region" description="Helical" evidence="13">
    <location>
        <begin position="197"/>
        <end position="227"/>
    </location>
</feature>
<evidence type="ECO:0000256" key="9">
    <source>
        <dbReference type="ARBA" id="ARBA00023136"/>
    </source>
</evidence>
<dbReference type="GO" id="GO:0005886">
    <property type="term" value="C:plasma membrane"/>
    <property type="evidence" value="ECO:0007669"/>
    <property type="project" value="UniProtKB-SubCell"/>
</dbReference>
<feature type="transmembrane region" description="Helical" evidence="13">
    <location>
        <begin position="60"/>
        <end position="86"/>
    </location>
</feature>
<dbReference type="PRINTS" id="PR00237">
    <property type="entry name" value="GPCRRHODOPSN"/>
</dbReference>
<dbReference type="SUPFAM" id="SSF81321">
    <property type="entry name" value="Family A G protein-coupled receptor-like"/>
    <property type="match status" value="1"/>
</dbReference>
<dbReference type="GeneTree" id="ENSGT01040000240406"/>
<dbReference type="PRINTS" id="PR00245">
    <property type="entry name" value="OLFACTORYR"/>
</dbReference>
<dbReference type="InterPro" id="IPR000276">
    <property type="entry name" value="GPCR_Rhodpsn"/>
</dbReference>
<evidence type="ECO:0000256" key="7">
    <source>
        <dbReference type="ARBA" id="ARBA00022989"/>
    </source>
</evidence>
<evidence type="ECO:0000256" key="6">
    <source>
        <dbReference type="ARBA" id="ARBA00022725"/>
    </source>
</evidence>
<dbReference type="AlphaFoldDB" id="A0A8C4KWC1"/>
<feature type="domain" description="G-protein coupled receptors family 1 profile" evidence="14">
    <location>
        <begin position="41"/>
        <end position="290"/>
    </location>
</feature>
<dbReference type="Pfam" id="PF13853">
    <property type="entry name" value="7tm_4"/>
    <property type="match status" value="1"/>
</dbReference>
<keyword evidence="16" id="KW-1185">Reference proteome</keyword>
<evidence type="ECO:0000256" key="2">
    <source>
        <dbReference type="ARBA" id="ARBA00004651"/>
    </source>
</evidence>
<evidence type="ECO:0000256" key="8">
    <source>
        <dbReference type="ARBA" id="ARBA00023040"/>
    </source>
</evidence>
<keyword evidence="5 12" id="KW-0812">Transmembrane</keyword>
<organism evidence="15 16">
    <name type="scientific">Equus asinus</name>
    <name type="common">Donkey</name>
    <name type="synonym">Equus africanus asinus</name>
    <dbReference type="NCBI Taxonomy" id="9793"/>
    <lineage>
        <taxon>Eukaryota</taxon>
        <taxon>Metazoa</taxon>
        <taxon>Chordata</taxon>
        <taxon>Craniata</taxon>
        <taxon>Vertebrata</taxon>
        <taxon>Euteleostomi</taxon>
        <taxon>Mammalia</taxon>
        <taxon>Eutheria</taxon>
        <taxon>Laurasiatheria</taxon>
        <taxon>Perissodactyla</taxon>
        <taxon>Equidae</taxon>
        <taxon>Equus</taxon>
    </lineage>
</organism>
<name>A0A8C4KWC1_EQUAS</name>